<organism evidence="1">
    <name type="scientific">Aeromonas hydrophila</name>
    <dbReference type="NCBI Taxonomy" id="644"/>
    <lineage>
        <taxon>Bacteria</taxon>
        <taxon>Pseudomonadati</taxon>
        <taxon>Pseudomonadota</taxon>
        <taxon>Gammaproteobacteria</taxon>
        <taxon>Aeromonadales</taxon>
        <taxon>Aeromonadaceae</taxon>
        <taxon>Aeromonas</taxon>
    </lineage>
</organism>
<gene>
    <name evidence="1" type="ORF">H2136_18465</name>
</gene>
<sequence length="50" mass="5044">MNGCPDPSRFAPDRPGPSLRVVLAAGPLPGIGAGVGVWASEREIDEGSPS</sequence>
<evidence type="ECO:0000313" key="1">
    <source>
        <dbReference type="EMBL" id="MBC8674218.1"/>
    </source>
</evidence>
<name>A0A926FLN3_AERHY</name>
<accession>A0A926FLN3</accession>
<protein>
    <submittedName>
        <fullName evidence="1">Uncharacterized protein</fullName>
    </submittedName>
</protein>
<proteinExistence type="predicted"/>
<comment type="caution">
    <text evidence="1">The sequence shown here is derived from an EMBL/GenBank/DDBJ whole genome shotgun (WGS) entry which is preliminary data.</text>
</comment>
<reference evidence="1" key="1">
    <citation type="submission" date="2020-07" db="EMBL/GenBank/DDBJ databases">
        <title>Carbapenem Resistant Aeromonas hydrophila Carrying blacphA7 Isolated from Two Solid Organ Transplant Patients.</title>
        <authorList>
            <person name="Hilt E."/>
            <person name="Fitzwater S.P."/>
            <person name="Ward K."/>
            <person name="De St Maurice A."/>
            <person name="Chandrasekaran S."/>
            <person name="Garner O.B."/>
            <person name="Yang S."/>
        </authorList>
    </citation>
    <scope>NUCLEOTIDE SEQUENCE</scope>
    <source>
        <strain evidence="1">B-1</strain>
    </source>
</reference>
<dbReference type="EMBL" id="JACLAN010000011">
    <property type="protein sequence ID" value="MBC8674218.1"/>
    <property type="molecule type" value="Genomic_DNA"/>
</dbReference>
<dbReference type="AlphaFoldDB" id="A0A926FLN3"/>